<dbReference type="GO" id="GO:0032259">
    <property type="term" value="P:methylation"/>
    <property type="evidence" value="ECO:0007669"/>
    <property type="project" value="UniProtKB-KW"/>
</dbReference>
<evidence type="ECO:0000256" key="1">
    <source>
        <dbReference type="ARBA" id="ARBA00004953"/>
    </source>
</evidence>
<dbReference type="GO" id="GO:0003723">
    <property type="term" value="F:RNA binding"/>
    <property type="evidence" value="ECO:0007669"/>
    <property type="project" value="UniProtKB-KW"/>
</dbReference>
<sequence>MKETKPEIIGVLFAKLKPNKKDVFADIGCGSGAVSEFFSRYVSKVYAVERDESMLQIAKERLKGNNIELILSDGYDFLKEHDCDIAFFGGTKGIERMLEVCDAERIAVNAARIEVAVEVTKKMKSMGIFDEVLILNISRSYELAGGTAFRTLNPVFMILGKR</sequence>
<dbReference type="EMBL" id="CP005290">
    <property type="protein sequence ID" value="AGK62198.1"/>
    <property type="molecule type" value="Genomic_DNA"/>
</dbReference>
<dbReference type="KEGG" id="ast:Asulf_02245"/>
<dbReference type="SUPFAM" id="SSF53335">
    <property type="entry name" value="S-adenosyl-L-methionine-dependent methyltransferases"/>
    <property type="match status" value="1"/>
</dbReference>
<dbReference type="RefSeq" id="WP_015591794.1">
    <property type="nucleotide sequence ID" value="NC_021169.1"/>
</dbReference>
<keyword evidence="2" id="KW-0169">Cobalamin biosynthesis</keyword>
<dbReference type="HOGENOM" id="CLU_094143_1_0_2"/>
<keyword evidence="6" id="KW-0694">RNA-binding</keyword>
<name>N0BGR3_9EURY</name>
<reference evidence="7 8" key="1">
    <citation type="journal article" date="2013" name="Genome Announc.">
        <title>Complete Genome Sequence of the Thermophilic and Facultatively Chemolithoautotrophic Sulfate Reducer Archaeoglobus sulfaticallidus Strain PM70-1T.</title>
        <authorList>
            <person name="Stokke R."/>
            <person name="Hocking W.P."/>
            <person name="Steinsbu B.O."/>
            <person name="Steen I.H."/>
        </authorList>
    </citation>
    <scope>NUCLEOTIDE SEQUENCE [LARGE SCALE GENOMIC DNA]</scope>
    <source>
        <strain evidence="7">PM70-1</strain>
    </source>
</reference>
<dbReference type="InterPro" id="IPR029063">
    <property type="entry name" value="SAM-dependent_MTases_sf"/>
</dbReference>
<organism evidence="7 8">
    <name type="scientific">Archaeoglobus sulfaticallidus PM70-1</name>
    <dbReference type="NCBI Taxonomy" id="387631"/>
    <lineage>
        <taxon>Archaea</taxon>
        <taxon>Methanobacteriati</taxon>
        <taxon>Methanobacteriota</taxon>
        <taxon>Archaeoglobi</taxon>
        <taxon>Archaeoglobales</taxon>
        <taxon>Archaeoglobaceae</taxon>
        <taxon>Archaeoglobus</taxon>
    </lineage>
</organism>
<keyword evidence="8" id="KW-1185">Reference proteome</keyword>
<protein>
    <submittedName>
        <fullName evidence="7">Precorrin-6B methylase 2</fullName>
    </submittedName>
</protein>
<keyword evidence="4" id="KW-0808">Transferase</keyword>
<dbReference type="PANTHER" id="PTHR43182">
    <property type="entry name" value="COBALT-PRECORRIN-6B C(15)-METHYLTRANSFERASE (DECARBOXYLATING)"/>
    <property type="match status" value="1"/>
</dbReference>
<evidence type="ECO:0000256" key="4">
    <source>
        <dbReference type="ARBA" id="ARBA00022679"/>
    </source>
</evidence>
<evidence type="ECO:0000256" key="3">
    <source>
        <dbReference type="ARBA" id="ARBA00022603"/>
    </source>
</evidence>
<dbReference type="eggNOG" id="arCOG00977">
    <property type="taxonomic scope" value="Archaea"/>
</dbReference>
<dbReference type="PANTHER" id="PTHR43182:SF1">
    <property type="entry name" value="COBALT-PRECORRIN-7 C(5)-METHYLTRANSFERASE"/>
    <property type="match status" value="1"/>
</dbReference>
<keyword evidence="5" id="KW-0949">S-adenosyl-L-methionine</keyword>
<keyword evidence="3 7" id="KW-0489">Methyltransferase</keyword>
<dbReference type="InterPro" id="IPR050714">
    <property type="entry name" value="Cobalamin_biosynth_MTase"/>
</dbReference>
<dbReference type="GO" id="GO:0009236">
    <property type="term" value="P:cobalamin biosynthetic process"/>
    <property type="evidence" value="ECO:0007669"/>
    <property type="project" value="UniProtKB-KW"/>
</dbReference>
<evidence type="ECO:0000256" key="5">
    <source>
        <dbReference type="ARBA" id="ARBA00022691"/>
    </source>
</evidence>
<accession>N0BGR3</accession>
<dbReference type="OrthoDB" id="6027at2157"/>
<evidence type="ECO:0000256" key="2">
    <source>
        <dbReference type="ARBA" id="ARBA00022573"/>
    </source>
</evidence>
<dbReference type="Gene3D" id="3.40.50.150">
    <property type="entry name" value="Vaccinia Virus protein VP39"/>
    <property type="match status" value="1"/>
</dbReference>
<gene>
    <name evidence="7" type="ORF">Asulf_02245</name>
</gene>
<dbReference type="Proteomes" id="UP000013307">
    <property type="component" value="Chromosome"/>
</dbReference>
<evidence type="ECO:0000313" key="8">
    <source>
        <dbReference type="Proteomes" id="UP000013307"/>
    </source>
</evidence>
<dbReference type="AlphaFoldDB" id="N0BGR3"/>
<proteinExistence type="predicted"/>
<evidence type="ECO:0000256" key="6">
    <source>
        <dbReference type="ARBA" id="ARBA00022884"/>
    </source>
</evidence>
<dbReference type="STRING" id="387631.Asulf_02245"/>
<dbReference type="CDD" id="cd02440">
    <property type="entry name" value="AdoMet_MTases"/>
    <property type="match status" value="1"/>
</dbReference>
<dbReference type="GeneID" id="15393877"/>
<dbReference type="Pfam" id="PF00398">
    <property type="entry name" value="RrnaAD"/>
    <property type="match status" value="1"/>
</dbReference>
<comment type="pathway">
    <text evidence="1">Cofactor biosynthesis; adenosylcobalamin biosynthesis.</text>
</comment>
<dbReference type="GO" id="GO:0008168">
    <property type="term" value="F:methyltransferase activity"/>
    <property type="evidence" value="ECO:0007669"/>
    <property type="project" value="UniProtKB-KW"/>
</dbReference>
<evidence type="ECO:0000313" key="7">
    <source>
        <dbReference type="EMBL" id="AGK62198.1"/>
    </source>
</evidence>
<dbReference type="InterPro" id="IPR001737">
    <property type="entry name" value="KsgA/Erm"/>
</dbReference>